<gene>
    <name evidence="2" type="ORF">EYF80_029158</name>
</gene>
<feature type="compositionally biased region" description="Basic and acidic residues" evidence="1">
    <location>
        <begin position="56"/>
        <end position="83"/>
    </location>
</feature>
<name>A0A4Z2H3W5_9TELE</name>
<protein>
    <submittedName>
        <fullName evidence="2">Uncharacterized protein</fullName>
    </submittedName>
</protein>
<evidence type="ECO:0000313" key="3">
    <source>
        <dbReference type="Proteomes" id="UP000314294"/>
    </source>
</evidence>
<reference evidence="2 3" key="1">
    <citation type="submission" date="2019-03" db="EMBL/GenBank/DDBJ databases">
        <title>First draft genome of Liparis tanakae, snailfish: a comprehensive survey of snailfish specific genes.</title>
        <authorList>
            <person name="Kim W."/>
            <person name="Song I."/>
            <person name="Jeong J.-H."/>
            <person name="Kim D."/>
            <person name="Kim S."/>
            <person name="Ryu S."/>
            <person name="Song J.Y."/>
            <person name="Lee S.K."/>
        </authorList>
    </citation>
    <scope>NUCLEOTIDE SEQUENCE [LARGE SCALE GENOMIC DNA]</scope>
    <source>
        <tissue evidence="2">Muscle</tissue>
    </source>
</reference>
<comment type="caution">
    <text evidence="2">The sequence shown here is derived from an EMBL/GenBank/DDBJ whole genome shotgun (WGS) entry which is preliminary data.</text>
</comment>
<evidence type="ECO:0000313" key="2">
    <source>
        <dbReference type="EMBL" id="TNN60557.1"/>
    </source>
</evidence>
<dbReference type="EMBL" id="SRLO01000331">
    <property type="protein sequence ID" value="TNN60557.1"/>
    <property type="molecule type" value="Genomic_DNA"/>
</dbReference>
<keyword evidence="3" id="KW-1185">Reference proteome</keyword>
<evidence type="ECO:0000256" key="1">
    <source>
        <dbReference type="SAM" id="MobiDB-lite"/>
    </source>
</evidence>
<accession>A0A4Z2H3W5</accession>
<dbReference type="AlphaFoldDB" id="A0A4Z2H3W5"/>
<feature type="region of interest" description="Disordered" evidence="1">
    <location>
        <begin position="27"/>
        <end position="91"/>
    </location>
</feature>
<proteinExistence type="predicted"/>
<sequence length="91" mass="10119">MAATLRLNTTLPSSLRTDSRLLSVAAGRARPSEGDPADAFARRSAQSRESLAVDQRALEERNSRTPPGREERIRSESARDTLLMRRTAQRV</sequence>
<organism evidence="2 3">
    <name type="scientific">Liparis tanakae</name>
    <name type="common">Tanaka's snailfish</name>
    <dbReference type="NCBI Taxonomy" id="230148"/>
    <lineage>
        <taxon>Eukaryota</taxon>
        <taxon>Metazoa</taxon>
        <taxon>Chordata</taxon>
        <taxon>Craniata</taxon>
        <taxon>Vertebrata</taxon>
        <taxon>Euteleostomi</taxon>
        <taxon>Actinopterygii</taxon>
        <taxon>Neopterygii</taxon>
        <taxon>Teleostei</taxon>
        <taxon>Neoteleostei</taxon>
        <taxon>Acanthomorphata</taxon>
        <taxon>Eupercaria</taxon>
        <taxon>Perciformes</taxon>
        <taxon>Cottioidei</taxon>
        <taxon>Cottales</taxon>
        <taxon>Liparidae</taxon>
        <taxon>Liparis</taxon>
    </lineage>
</organism>
<dbReference type="Proteomes" id="UP000314294">
    <property type="component" value="Unassembled WGS sequence"/>
</dbReference>